<comment type="caution">
    <text evidence="4">The sequence shown here is derived from an EMBL/GenBank/DDBJ whole genome shotgun (WGS) entry which is preliminary data.</text>
</comment>
<accession>A0A166RJC5</accession>
<evidence type="ECO:0000256" key="3">
    <source>
        <dbReference type="SAM" id="SignalP"/>
    </source>
</evidence>
<dbReference type="InterPro" id="IPR053214">
    <property type="entry name" value="LysM12-like"/>
</dbReference>
<gene>
    <name evidence="4" type="ORF">AAL_01337</name>
</gene>
<dbReference type="AlphaFoldDB" id="A0A166RJC5"/>
<dbReference type="PANTHER" id="PTHR47700">
    <property type="entry name" value="V CHITINASE, PUTATIVE (AFU_ORTHOLOGUE AFUA_6G13720)-RELATED"/>
    <property type="match status" value="1"/>
</dbReference>
<proteinExistence type="predicted"/>
<protein>
    <submittedName>
        <fullName evidence="4">Glycoside hydrolase family 18 protein</fullName>
    </submittedName>
</protein>
<keyword evidence="5" id="KW-1185">Reference proteome</keyword>
<keyword evidence="2" id="KW-0843">Virulence</keyword>
<dbReference type="Proteomes" id="UP000078544">
    <property type="component" value="Unassembled WGS sequence"/>
</dbReference>
<dbReference type="GO" id="GO:0016787">
    <property type="term" value="F:hydrolase activity"/>
    <property type="evidence" value="ECO:0007669"/>
    <property type="project" value="UniProtKB-KW"/>
</dbReference>
<reference evidence="4 5" key="1">
    <citation type="journal article" date="2016" name="Genome Biol. Evol.">
        <title>Divergent and convergent evolution of fungal pathogenicity.</title>
        <authorList>
            <person name="Shang Y."/>
            <person name="Xiao G."/>
            <person name="Zheng P."/>
            <person name="Cen K."/>
            <person name="Zhan S."/>
            <person name="Wang C."/>
        </authorList>
    </citation>
    <scope>NUCLEOTIDE SEQUENCE [LARGE SCALE GENOMIC DNA]</scope>
    <source>
        <strain evidence="4 5">RCEF 2490</strain>
    </source>
</reference>
<evidence type="ECO:0000313" key="4">
    <source>
        <dbReference type="EMBL" id="OAA32005.1"/>
    </source>
</evidence>
<evidence type="ECO:0000313" key="5">
    <source>
        <dbReference type="Proteomes" id="UP000078544"/>
    </source>
</evidence>
<feature type="signal peptide" evidence="3">
    <location>
        <begin position="1"/>
        <end position="23"/>
    </location>
</feature>
<evidence type="ECO:0000256" key="2">
    <source>
        <dbReference type="ARBA" id="ARBA00023026"/>
    </source>
</evidence>
<dbReference type="OrthoDB" id="4957123at2759"/>
<keyword evidence="1" id="KW-0147">Chitin-binding</keyword>
<keyword evidence="3" id="KW-0732">Signal</keyword>
<dbReference type="STRING" id="1081109.A0A166RJC5"/>
<sequence>MQASHPHLLLAAGLILSTILARAVLPEEELLGTRPSDVKGPPASLEGSSGFGQDNCPVPCNISANTEDWTPYHTVEQLDQCHEPMLLQISAAQPLFGTSSFASMRSCLLHAFSGNHDLEIGNQTMSSSRPESTEESKIVMARLDVATTRRESKIRHRYNGRDVAAMLRAMAAFFPRSTESHAENVIFAYHGSAAAAGLYIGPRLGSSTVRSVVEEAVLGGVLDIERLSGPAVFQLCSSERGSPRTFGLAIDGGGGGGDLPSIHRTVLEWGSGTCAVRIPGSLVQQSSRIHVTELSAA</sequence>
<organism evidence="4 5">
    <name type="scientific">Moelleriella libera RCEF 2490</name>
    <dbReference type="NCBI Taxonomy" id="1081109"/>
    <lineage>
        <taxon>Eukaryota</taxon>
        <taxon>Fungi</taxon>
        <taxon>Dikarya</taxon>
        <taxon>Ascomycota</taxon>
        <taxon>Pezizomycotina</taxon>
        <taxon>Sordariomycetes</taxon>
        <taxon>Hypocreomycetidae</taxon>
        <taxon>Hypocreales</taxon>
        <taxon>Clavicipitaceae</taxon>
        <taxon>Moelleriella</taxon>
    </lineage>
</organism>
<dbReference type="EMBL" id="AZGY01000002">
    <property type="protein sequence ID" value="OAA32005.1"/>
    <property type="molecule type" value="Genomic_DNA"/>
</dbReference>
<evidence type="ECO:0000256" key="1">
    <source>
        <dbReference type="ARBA" id="ARBA00022669"/>
    </source>
</evidence>
<feature type="chain" id="PRO_5007879123" evidence="3">
    <location>
        <begin position="24"/>
        <end position="297"/>
    </location>
</feature>
<name>A0A166RJC5_9HYPO</name>
<keyword evidence="4" id="KW-0378">Hydrolase</keyword>
<dbReference type="GO" id="GO:0008061">
    <property type="term" value="F:chitin binding"/>
    <property type="evidence" value="ECO:0007669"/>
    <property type="project" value="UniProtKB-KW"/>
</dbReference>
<dbReference type="PANTHER" id="PTHR47700:SF2">
    <property type="entry name" value="CHITINASE"/>
    <property type="match status" value="1"/>
</dbReference>